<evidence type="ECO:0000313" key="1">
    <source>
        <dbReference type="EMBL" id="KAK0172223.1"/>
    </source>
</evidence>
<dbReference type="AlphaFoldDB" id="A0AA39KSE8"/>
<accession>A0AA39KSE8</accession>
<protein>
    <submittedName>
        <fullName evidence="1">Uncharacterized protein</fullName>
    </submittedName>
</protein>
<reference evidence="1" key="2">
    <citation type="submission" date="2023-03" db="EMBL/GenBank/DDBJ databases">
        <authorList>
            <person name="Inwood S.N."/>
            <person name="Skelly J.G."/>
            <person name="Guhlin J."/>
            <person name="Harrop T.W.R."/>
            <person name="Goldson S.G."/>
            <person name="Dearden P.K."/>
        </authorList>
    </citation>
    <scope>NUCLEOTIDE SEQUENCE</scope>
    <source>
        <strain evidence="1">Irish</strain>
        <tissue evidence="1">Whole body</tissue>
    </source>
</reference>
<evidence type="ECO:0000313" key="2">
    <source>
        <dbReference type="Proteomes" id="UP001168990"/>
    </source>
</evidence>
<name>A0AA39KSE8_9HYME</name>
<keyword evidence="2" id="KW-1185">Reference proteome</keyword>
<dbReference type="Proteomes" id="UP001168990">
    <property type="component" value="Unassembled WGS sequence"/>
</dbReference>
<dbReference type="EMBL" id="JAQQBS010000002">
    <property type="protein sequence ID" value="KAK0172223.1"/>
    <property type="molecule type" value="Genomic_DNA"/>
</dbReference>
<proteinExistence type="predicted"/>
<comment type="caution">
    <text evidence="1">The sequence shown here is derived from an EMBL/GenBank/DDBJ whole genome shotgun (WGS) entry which is preliminary data.</text>
</comment>
<sequence length="221" mass="24750">MSQQIRTIAVKICSSFNSILFTNNLIPRLKWKNSQKLDVSRCTTVIYYSNDSSSSSSTPRKPSNCRPINEICGDKKIIEDNKIKETIVEVLPQIVEKIDYTKVTCPVSKFEKPSACPIPPVAKNIPDNIPINNVISIYPELPKPPCGPVVLCHCPPPPKLHPGDCPCPSQKPDTQSAIPSEPCRTKFKYTCPEKRIFYCPPRRIILKTGTNNKQNKNTVES</sequence>
<reference evidence="1" key="1">
    <citation type="journal article" date="2023" name="bioRxiv">
        <title>Scaffold-level genome assemblies of two parasitoid biocontrol wasps reveal the parthenogenesis mechanism and an associated novel virus.</title>
        <authorList>
            <person name="Inwood S."/>
            <person name="Skelly J."/>
            <person name="Guhlin J."/>
            <person name="Harrop T."/>
            <person name="Goldson S."/>
            <person name="Dearden P."/>
        </authorList>
    </citation>
    <scope>NUCLEOTIDE SEQUENCE</scope>
    <source>
        <strain evidence="1">Irish</strain>
        <tissue evidence="1">Whole body</tissue>
    </source>
</reference>
<gene>
    <name evidence="1" type="ORF">PV328_005569</name>
</gene>
<organism evidence="1 2">
    <name type="scientific">Microctonus aethiopoides</name>
    <dbReference type="NCBI Taxonomy" id="144406"/>
    <lineage>
        <taxon>Eukaryota</taxon>
        <taxon>Metazoa</taxon>
        <taxon>Ecdysozoa</taxon>
        <taxon>Arthropoda</taxon>
        <taxon>Hexapoda</taxon>
        <taxon>Insecta</taxon>
        <taxon>Pterygota</taxon>
        <taxon>Neoptera</taxon>
        <taxon>Endopterygota</taxon>
        <taxon>Hymenoptera</taxon>
        <taxon>Apocrita</taxon>
        <taxon>Ichneumonoidea</taxon>
        <taxon>Braconidae</taxon>
        <taxon>Euphorinae</taxon>
        <taxon>Microctonus</taxon>
    </lineage>
</organism>